<keyword evidence="3" id="KW-0804">Transcription</keyword>
<dbReference type="GO" id="GO:0003677">
    <property type="term" value="F:DNA binding"/>
    <property type="evidence" value="ECO:0007669"/>
    <property type="project" value="UniProtKB-KW"/>
</dbReference>
<dbReference type="PRINTS" id="PR00038">
    <property type="entry name" value="HTHLUXR"/>
</dbReference>
<comment type="caution">
    <text evidence="6">The sequence shown here is derived from an EMBL/GenBank/DDBJ whole genome shotgun (WGS) entry which is preliminary data.</text>
</comment>
<dbReference type="PANTHER" id="PTHR43214:SF41">
    <property type="entry name" value="NITRATE_NITRITE RESPONSE REGULATOR PROTEIN NARP"/>
    <property type="match status" value="1"/>
</dbReference>
<dbReference type="Gene3D" id="3.40.50.2300">
    <property type="match status" value="1"/>
</dbReference>
<dbReference type="SUPFAM" id="SSF46894">
    <property type="entry name" value="C-terminal effector domain of the bipartite response regulators"/>
    <property type="match status" value="1"/>
</dbReference>
<dbReference type="PANTHER" id="PTHR43214">
    <property type="entry name" value="TWO-COMPONENT RESPONSE REGULATOR"/>
    <property type="match status" value="1"/>
</dbReference>
<evidence type="ECO:0000256" key="2">
    <source>
        <dbReference type="ARBA" id="ARBA00023125"/>
    </source>
</evidence>
<dbReference type="AlphaFoldDB" id="A0A9X2C2U8"/>
<keyword evidence="1" id="KW-0805">Transcription regulation</keyword>
<name>A0A9X2C2U8_9BURK</name>
<protein>
    <submittedName>
        <fullName evidence="6">Response regulator transcription factor</fullName>
    </submittedName>
</protein>
<dbReference type="Proteomes" id="UP001139353">
    <property type="component" value="Unassembled WGS sequence"/>
</dbReference>
<evidence type="ECO:0000259" key="5">
    <source>
        <dbReference type="PROSITE" id="PS50043"/>
    </source>
</evidence>
<gene>
    <name evidence="6" type="ORF">LPC04_28865</name>
</gene>
<feature type="domain" description="HTH luxR-type" evidence="5">
    <location>
        <begin position="184"/>
        <end position="249"/>
    </location>
</feature>
<evidence type="ECO:0000313" key="7">
    <source>
        <dbReference type="Proteomes" id="UP001139353"/>
    </source>
</evidence>
<dbReference type="GO" id="GO:0006355">
    <property type="term" value="P:regulation of DNA-templated transcription"/>
    <property type="evidence" value="ECO:0007669"/>
    <property type="project" value="InterPro"/>
</dbReference>
<organism evidence="6 7">
    <name type="scientific">Scleromatobacter humisilvae</name>
    <dbReference type="NCBI Taxonomy" id="2897159"/>
    <lineage>
        <taxon>Bacteria</taxon>
        <taxon>Pseudomonadati</taxon>
        <taxon>Pseudomonadota</taxon>
        <taxon>Betaproteobacteria</taxon>
        <taxon>Burkholderiales</taxon>
        <taxon>Sphaerotilaceae</taxon>
        <taxon>Scleromatobacter</taxon>
    </lineage>
</organism>
<evidence type="ECO:0000256" key="4">
    <source>
        <dbReference type="SAM" id="MobiDB-lite"/>
    </source>
</evidence>
<dbReference type="InterPro" id="IPR039420">
    <property type="entry name" value="WalR-like"/>
</dbReference>
<dbReference type="SMART" id="SM00421">
    <property type="entry name" value="HTH_LUXR"/>
    <property type="match status" value="1"/>
</dbReference>
<feature type="region of interest" description="Disordered" evidence="4">
    <location>
        <begin position="18"/>
        <end position="37"/>
    </location>
</feature>
<evidence type="ECO:0000256" key="3">
    <source>
        <dbReference type="ARBA" id="ARBA00023163"/>
    </source>
</evidence>
<evidence type="ECO:0000313" key="6">
    <source>
        <dbReference type="EMBL" id="MCK9689747.1"/>
    </source>
</evidence>
<reference evidence="6" key="1">
    <citation type="submission" date="2021-11" db="EMBL/GenBank/DDBJ databases">
        <title>BS-T2-15 a new species belonging to the Comamonadaceae family isolated from the soil of a French oak forest.</title>
        <authorList>
            <person name="Mieszkin S."/>
            <person name="Alain K."/>
        </authorList>
    </citation>
    <scope>NUCLEOTIDE SEQUENCE</scope>
    <source>
        <strain evidence="6">BS-T2-15</strain>
    </source>
</reference>
<proteinExistence type="predicted"/>
<evidence type="ECO:0000256" key="1">
    <source>
        <dbReference type="ARBA" id="ARBA00023015"/>
    </source>
</evidence>
<keyword evidence="2" id="KW-0238">DNA-binding</keyword>
<dbReference type="RefSeq" id="WP_275685798.1">
    <property type="nucleotide sequence ID" value="NZ_JAJLJH010000020.1"/>
</dbReference>
<dbReference type="InterPro" id="IPR016032">
    <property type="entry name" value="Sig_transdc_resp-reg_C-effctor"/>
</dbReference>
<dbReference type="PROSITE" id="PS50043">
    <property type="entry name" value="HTH_LUXR_2"/>
    <property type="match status" value="1"/>
</dbReference>
<dbReference type="EMBL" id="JAJLJH010000020">
    <property type="protein sequence ID" value="MCK9689747.1"/>
    <property type="molecule type" value="Genomic_DNA"/>
</dbReference>
<keyword evidence="7" id="KW-1185">Reference proteome</keyword>
<dbReference type="PROSITE" id="PS00622">
    <property type="entry name" value="HTH_LUXR_1"/>
    <property type="match status" value="1"/>
</dbReference>
<sequence length="271" mass="28937">MHWTCAGRTLISFSTLGARDGSSREMPMPGRATGRRTGQPLILHGARSMRNAPYSIDVDVVHECAVIRAGVAGMLDRLPGSRASLEAACPADYMRSRTCADARVAIVSPAVAEQLMAQTHLRLGIRLIVIAPAFGDLTARTALRNGVMGLLLLSVEPDELSTAVRRVFLGDHHVTSSVAARIAAHLYAESLTLREQEILSFLSDGWCNKSIANELGIAVGTVKTHVKAILSKLDVGSRTEAVVVASRRGIVDGNPPMTSRSQALDAARMHA</sequence>
<dbReference type="InterPro" id="IPR000792">
    <property type="entry name" value="Tscrpt_reg_LuxR_C"/>
</dbReference>
<accession>A0A9X2C2U8</accession>
<dbReference type="Pfam" id="PF00196">
    <property type="entry name" value="GerE"/>
    <property type="match status" value="1"/>
</dbReference>
<dbReference type="CDD" id="cd06170">
    <property type="entry name" value="LuxR_C_like"/>
    <property type="match status" value="1"/>
</dbReference>